<reference evidence="1" key="2">
    <citation type="journal article" date="2023" name="IMA Fungus">
        <title>Comparative genomic study of the Penicillium genus elucidates a diverse pangenome and 15 lateral gene transfer events.</title>
        <authorList>
            <person name="Petersen C."/>
            <person name="Sorensen T."/>
            <person name="Nielsen M.R."/>
            <person name="Sondergaard T.E."/>
            <person name="Sorensen J.L."/>
            <person name="Fitzpatrick D.A."/>
            <person name="Frisvad J.C."/>
            <person name="Nielsen K.L."/>
        </authorList>
    </citation>
    <scope>NUCLEOTIDE SEQUENCE</scope>
    <source>
        <strain evidence="1">IBT 34128</strain>
    </source>
</reference>
<dbReference type="EMBL" id="JAPMSZ010000004">
    <property type="protein sequence ID" value="KAJ5104938.1"/>
    <property type="molecule type" value="Genomic_DNA"/>
</dbReference>
<accession>A0A9W9KGQ9</accession>
<reference evidence="1" key="1">
    <citation type="submission" date="2022-11" db="EMBL/GenBank/DDBJ databases">
        <authorList>
            <person name="Petersen C."/>
        </authorList>
    </citation>
    <scope>NUCLEOTIDE SEQUENCE</scope>
    <source>
        <strain evidence="1">IBT 34128</strain>
    </source>
</reference>
<protein>
    <recommendedName>
        <fullName evidence="3">RanBP2-type domain-containing protein</fullName>
    </recommendedName>
</protein>
<dbReference type="OrthoDB" id="4177029at2759"/>
<comment type="caution">
    <text evidence="1">The sequence shown here is derived from an EMBL/GenBank/DDBJ whole genome shotgun (WGS) entry which is preliminary data.</text>
</comment>
<dbReference type="RefSeq" id="XP_056513934.1">
    <property type="nucleotide sequence ID" value="XM_056652867.1"/>
</dbReference>
<dbReference type="AlphaFoldDB" id="A0A9W9KGQ9"/>
<evidence type="ECO:0008006" key="3">
    <source>
        <dbReference type="Google" id="ProtNLM"/>
    </source>
</evidence>
<gene>
    <name evidence="1" type="ORF">NUU61_002285</name>
</gene>
<name>A0A9W9KGQ9_9EURO</name>
<organism evidence="1 2">
    <name type="scientific">Penicillium alfredii</name>
    <dbReference type="NCBI Taxonomy" id="1506179"/>
    <lineage>
        <taxon>Eukaryota</taxon>
        <taxon>Fungi</taxon>
        <taxon>Dikarya</taxon>
        <taxon>Ascomycota</taxon>
        <taxon>Pezizomycotina</taxon>
        <taxon>Eurotiomycetes</taxon>
        <taxon>Eurotiomycetidae</taxon>
        <taxon>Eurotiales</taxon>
        <taxon>Aspergillaceae</taxon>
        <taxon>Penicillium</taxon>
    </lineage>
</organism>
<evidence type="ECO:0000313" key="2">
    <source>
        <dbReference type="Proteomes" id="UP001141434"/>
    </source>
</evidence>
<evidence type="ECO:0000313" key="1">
    <source>
        <dbReference type="EMBL" id="KAJ5104938.1"/>
    </source>
</evidence>
<keyword evidence="2" id="KW-1185">Reference proteome</keyword>
<dbReference type="Proteomes" id="UP001141434">
    <property type="component" value="Unassembled WGS sequence"/>
</dbReference>
<sequence>MPSLWYCCECSFGPHNSALYDACIQCGNTRCTRCLEEKISLKMNMNNTPCCHTTSPYPAIAALDPSRPVSPSSSPRPLLPLPSTMDLTALPHVRSSLLHEDQTRFSPASVGPTHLYSQTYMYICCKCNDGPKVYNHQPRCVVCSHEACGGCTYVK</sequence>
<dbReference type="GeneID" id="81392035"/>
<proteinExistence type="predicted"/>